<dbReference type="GO" id="GO:0004557">
    <property type="term" value="F:alpha-galactosidase activity"/>
    <property type="evidence" value="ECO:0007669"/>
    <property type="project" value="UniProtKB-EC"/>
</dbReference>
<reference evidence="1" key="1">
    <citation type="submission" date="2014-05" db="EMBL/GenBank/DDBJ databases">
        <authorList>
            <person name="Horn Fabian"/>
        </authorList>
    </citation>
    <scope>NUCLEOTIDE SEQUENCE</scope>
</reference>
<dbReference type="EMBL" id="JAGGLR010000031">
    <property type="protein sequence ID" value="MBP2067524.1"/>
    <property type="molecule type" value="Genomic_DNA"/>
</dbReference>
<dbReference type="InterPro" id="IPR017853">
    <property type="entry name" value="GH"/>
</dbReference>
<dbReference type="Gene3D" id="3.20.20.70">
    <property type="entry name" value="Aldolase class I"/>
    <property type="match status" value="1"/>
</dbReference>
<name>A0A061A408_9ACTN</name>
<dbReference type="GeneID" id="32471122"/>
<keyword evidence="2" id="KW-0378">Hydrolase</keyword>
<protein>
    <submittedName>
        <fullName evidence="2">Alpha-galactosidase</fullName>
        <ecNumber evidence="2">3.2.1.22</ecNumber>
    </submittedName>
</protein>
<dbReference type="Proteomes" id="UP000756710">
    <property type="component" value="Unassembled WGS sequence"/>
</dbReference>
<dbReference type="InterPro" id="IPR013785">
    <property type="entry name" value="Aldolase_TIM"/>
</dbReference>
<evidence type="ECO:0000313" key="2">
    <source>
        <dbReference type="EMBL" id="MBP2067524.1"/>
    </source>
</evidence>
<sequence length="541" mass="57685">MAAIDVPLPDSVHVITGPSGDPRTAAPAGAGRWTVPGAEVTARHDPYGALRLVLAAPGPEGLSTVALRWRHHPGGHRPAVVLGDAWERSYGELQWRSVQPERPLPWYWLSTDPATGGCTGLGVRTRAGALCCWTVDEDGTTLWLDVRSGGLPVLPGDREIAAATVVGVATSADTTPYAALQELCAAMSPDPLLPAQPVVGCNNWYYAYGQDFGPDAVLRDAATIAEFAGDHPVRPFCVVDDGWTEGGGSAPGGPWDTGLPGLFDDMAGLAAGIADRGARPGLWFRPLLSRVPTEGMRTDTGAPGRIPLDPSLDATLATVAADVARFRSWGFELIKHDFSTYDVFGRFHPDTPHEMAGAGWRLADHTRTTAEVLVGLYRTIAEAAGDAVVLGCNTVGHLAAGLVQVQRTGDDTSGRHWERTRRMGINTLAFRLAQHSRFYAVDADCVPCTPATEWRLNRQFLDLVARSGTALFVSVAPAARTPQTDADLGAAVRLALDGGSPGGVEPLDWLGTTAPRRWRTGNAERTYTWSQPWGAWPPLPL</sequence>
<keyword evidence="3" id="KW-1185">Reference proteome</keyword>
<accession>A0A061A408</accession>
<dbReference type="EMBL" id="LK022848">
    <property type="protein sequence ID" value="CDR17565.1"/>
    <property type="molecule type" value="Genomic_DNA"/>
</dbReference>
<evidence type="ECO:0000313" key="1">
    <source>
        <dbReference type="EMBL" id="CDR17565.1"/>
    </source>
</evidence>
<organism evidence="1">
    <name type="scientific">Streptomyces iranensis</name>
    <dbReference type="NCBI Taxonomy" id="576784"/>
    <lineage>
        <taxon>Bacteria</taxon>
        <taxon>Bacillati</taxon>
        <taxon>Actinomycetota</taxon>
        <taxon>Actinomycetes</taxon>
        <taxon>Kitasatosporales</taxon>
        <taxon>Streptomycetaceae</taxon>
        <taxon>Streptomyces</taxon>
        <taxon>Streptomyces violaceusniger group</taxon>
    </lineage>
</organism>
<dbReference type="EC" id="3.2.1.22" evidence="2"/>
<dbReference type="RefSeq" id="WP_052701879.1">
    <property type="nucleotide sequence ID" value="NZ_BAABDR010000023.1"/>
</dbReference>
<proteinExistence type="predicted"/>
<dbReference type="SUPFAM" id="SSF51445">
    <property type="entry name" value="(Trans)glycosidases"/>
    <property type="match status" value="1"/>
</dbReference>
<reference evidence="2 3" key="2">
    <citation type="submission" date="2021-03" db="EMBL/GenBank/DDBJ databases">
        <title>Genomic Encyclopedia of Type Strains, Phase IV (KMG-IV): sequencing the most valuable type-strain genomes for metagenomic binning, comparative biology and taxonomic classification.</title>
        <authorList>
            <person name="Goeker M."/>
        </authorList>
    </citation>
    <scope>NUCLEOTIDE SEQUENCE [LARGE SCALE GENOMIC DNA]</scope>
    <source>
        <strain evidence="2 3">DSM 41954</strain>
    </source>
</reference>
<keyword evidence="2" id="KW-0326">Glycosidase</keyword>
<evidence type="ECO:0000313" key="3">
    <source>
        <dbReference type="Proteomes" id="UP000756710"/>
    </source>
</evidence>
<dbReference type="AlphaFoldDB" id="A0A061A408"/>
<gene>
    <name evidence="2" type="ORF">J2Z30_008590</name>
    <name evidence="1" type="ORF">SIRAN9550</name>
</gene>
<dbReference type="HOGENOM" id="CLU_499386_0_0_11"/>